<dbReference type="Gene3D" id="3.40.630.30">
    <property type="match status" value="1"/>
</dbReference>
<evidence type="ECO:0000313" key="1">
    <source>
        <dbReference type="EMBL" id="KEP27572.1"/>
    </source>
</evidence>
<keyword evidence="2" id="KW-1185">Reference proteome</keyword>
<dbReference type="AlphaFoldDB" id="A0A081LE96"/>
<evidence type="ECO:0008006" key="3">
    <source>
        <dbReference type="Google" id="ProtNLM"/>
    </source>
</evidence>
<dbReference type="Proteomes" id="UP000028091">
    <property type="component" value="Unassembled WGS sequence"/>
</dbReference>
<accession>A0A081LE96</accession>
<reference evidence="1 2" key="1">
    <citation type="submission" date="2012-09" db="EMBL/GenBank/DDBJ databases">
        <title>Genome Sequence of Bacillus sp. DW5-4.</title>
        <authorList>
            <person name="Lai Q."/>
            <person name="Liu Y."/>
            <person name="Shao Z."/>
        </authorList>
    </citation>
    <scope>NUCLEOTIDE SEQUENCE [LARGE SCALE GENOMIC DNA]</scope>
    <source>
        <strain evidence="1 2">DW5-4</strain>
    </source>
</reference>
<dbReference type="RefSeq" id="WP_034318292.1">
    <property type="nucleotide sequence ID" value="NZ_JAVIKA010000001.1"/>
</dbReference>
<gene>
    <name evidence="1" type="ORF">BA70_10595</name>
</gene>
<name>A0A081LE96_9BACI</name>
<dbReference type="EMBL" id="JOTP01000003">
    <property type="protein sequence ID" value="KEP27572.1"/>
    <property type="molecule type" value="Genomic_DNA"/>
</dbReference>
<comment type="caution">
    <text evidence="1">The sequence shown here is derived from an EMBL/GenBank/DDBJ whole genome shotgun (WGS) entry which is preliminary data.</text>
</comment>
<evidence type="ECO:0000313" key="2">
    <source>
        <dbReference type="Proteomes" id="UP000028091"/>
    </source>
</evidence>
<dbReference type="InterPro" id="IPR016181">
    <property type="entry name" value="Acyl_CoA_acyltransferase"/>
</dbReference>
<proteinExistence type="predicted"/>
<sequence length="147" mass="15956">MYYQLRIATEEDAPTINAFLEKGQAKGGVTIAECTTFVVMEDANGQLAGCLGLEQLNEQEGLLRSLVISDKLGQGHIVSLFQSVQTLGEKKGVDTFYVVANHSASHDFLALMGFTPLKDIPDSVWVSAHAKESLDKEQAVVLQKKSS</sequence>
<dbReference type="SUPFAM" id="SSF55729">
    <property type="entry name" value="Acyl-CoA N-acyltransferases (Nat)"/>
    <property type="match status" value="1"/>
</dbReference>
<dbReference type="OrthoDB" id="2678531at2"/>
<protein>
    <recommendedName>
        <fullName evidence="3">General stress acyl-n-acyltransferase</fullName>
    </recommendedName>
</protein>
<organism evidence="1 2">
    <name type="scientific">Bacillus zhangzhouensis</name>
    <dbReference type="NCBI Taxonomy" id="1178540"/>
    <lineage>
        <taxon>Bacteria</taxon>
        <taxon>Bacillati</taxon>
        <taxon>Bacillota</taxon>
        <taxon>Bacilli</taxon>
        <taxon>Bacillales</taxon>
        <taxon>Bacillaceae</taxon>
        <taxon>Bacillus</taxon>
    </lineage>
</organism>
<dbReference type="eggNOG" id="COG1246">
    <property type="taxonomic scope" value="Bacteria"/>
</dbReference>